<gene>
    <name evidence="2" type="ORF">POM88_007609</name>
</gene>
<name>A0AAD8J5U2_9APIA</name>
<evidence type="ECO:0000313" key="3">
    <source>
        <dbReference type="Proteomes" id="UP001237642"/>
    </source>
</evidence>
<evidence type="ECO:0000259" key="1">
    <source>
        <dbReference type="Pfam" id="PF13963"/>
    </source>
</evidence>
<evidence type="ECO:0000313" key="2">
    <source>
        <dbReference type="EMBL" id="KAK1397746.1"/>
    </source>
</evidence>
<reference evidence="2" key="1">
    <citation type="submission" date="2023-02" db="EMBL/GenBank/DDBJ databases">
        <title>Genome of toxic invasive species Heracleum sosnowskyi carries increased number of genes despite the absence of recent whole-genome duplications.</title>
        <authorList>
            <person name="Schelkunov M."/>
            <person name="Shtratnikova V."/>
            <person name="Makarenko M."/>
            <person name="Klepikova A."/>
            <person name="Omelchenko D."/>
            <person name="Novikova G."/>
            <person name="Obukhova E."/>
            <person name="Bogdanov V."/>
            <person name="Penin A."/>
            <person name="Logacheva M."/>
        </authorList>
    </citation>
    <scope>NUCLEOTIDE SEQUENCE</scope>
    <source>
        <strain evidence="2">Hsosn_3</strain>
        <tissue evidence="2">Leaf</tissue>
    </source>
</reference>
<accession>A0AAD8J5U2</accession>
<feature type="domain" description="Transposase-associated" evidence="1">
    <location>
        <begin position="5"/>
        <end position="85"/>
    </location>
</feature>
<proteinExistence type="predicted"/>
<dbReference type="Proteomes" id="UP001237642">
    <property type="component" value="Unassembled WGS sequence"/>
</dbReference>
<keyword evidence="3" id="KW-1185">Reference proteome</keyword>
<protein>
    <recommendedName>
        <fullName evidence="1">Transposase-associated domain-containing protein</fullName>
    </recommendedName>
</protein>
<dbReference type="AlphaFoldDB" id="A0AAD8J5U2"/>
<dbReference type="InterPro" id="IPR029480">
    <property type="entry name" value="Transpos_assoc"/>
</dbReference>
<reference evidence="2" key="2">
    <citation type="submission" date="2023-05" db="EMBL/GenBank/DDBJ databases">
        <authorList>
            <person name="Schelkunov M.I."/>
        </authorList>
    </citation>
    <scope>NUCLEOTIDE SEQUENCE</scope>
    <source>
        <strain evidence="2">Hsosn_3</strain>
        <tissue evidence="2">Leaf</tissue>
    </source>
</reference>
<comment type="caution">
    <text evidence="2">The sequence shown here is derived from an EMBL/GenBank/DDBJ whole genome shotgun (WGS) entry which is preliminary data.</text>
</comment>
<dbReference type="EMBL" id="JAUIZM010000002">
    <property type="protein sequence ID" value="KAK1397746.1"/>
    <property type="molecule type" value="Genomic_DNA"/>
</dbReference>
<sequence>MTYDRSWIGRNRYNEFKYLTEEYKIGVNDFIKFACDHRDPEDGGLIRCPCEDCANKYFKDPSDVKVDLYLNGIMKWYTKWDLHGEKDMPRVEAETSSQTPSQLLTLPLEGETVEGETVIWFDFVKIFENKQVLEHNHDLGTSIEKAHLTPNNF</sequence>
<organism evidence="2 3">
    <name type="scientific">Heracleum sosnowskyi</name>
    <dbReference type="NCBI Taxonomy" id="360622"/>
    <lineage>
        <taxon>Eukaryota</taxon>
        <taxon>Viridiplantae</taxon>
        <taxon>Streptophyta</taxon>
        <taxon>Embryophyta</taxon>
        <taxon>Tracheophyta</taxon>
        <taxon>Spermatophyta</taxon>
        <taxon>Magnoliopsida</taxon>
        <taxon>eudicotyledons</taxon>
        <taxon>Gunneridae</taxon>
        <taxon>Pentapetalae</taxon>
        <taxon>asterids</taxon>
        <taxon>campanulids</taxon>
        <taxon>Apiales</taxon>
        <taxon>Apiaceae</taxon>
        <taxon>Apioideae</taxon>
        <taxon>apioid superclade</taxon>
        <taxon>Tordylieae</taxon>
        <taxon>Tordyliinae</taxon>
        <taxon>Heracleum</taxon>
    </lineage>
</organism>
<dbReference type="Pfam" id="PF13963">
    <property type="entry name" value="Transpos_assoc"/>
    <property type="match status" value="1"/>
</dbReference>